<reference evidence="3 4" key="1">
    <citation type="submission" date="2013-04" db="EMBL/GenBank/DDBJ databases">
        <title>Gluconobacter oxydans NBRC 3293 whole genome sequence.</title>
        <authorList>
            <person name="Matsutani M."/>
            <person name="Yakushi T."/>
            <person name="Matsushita K."/>
        </authorList>
    </citation>
    <scope>NUCLEOTIDE SEQUENCE [LARGE SCALE GENOMIC DNA]</scope>
    <source>
        <strain evidence="3 4">NBRC 3293</strain>
    </source>
</reference>
<evidence type="ECO:0000313" key="4">
    <source>
        <dbReference type="Proteomes" id="UP000484858"/>
    </source>
</evidence>
<accession>A0A829X9N9</accession>
<gene>
    <name evidence="3" type="ORF">NBRC3293_1683</name>
</gene>
<keyword evidence="1" id="KW-0560">Oxidoreductase</keyword>
<dbReference type="InterPro" id="IPR023210">
    <property type="entry name" value="NADP_OxRdtase_dom"/>
</dbReference>
<sequence length="336" mass="37669">METLMASDTIRIPGIDTPLSRVALGTWAIGGWMWGGPDDDNGVRTIHAALDEGINLIDTAPVYGFGHSEEIVGRALAEKPNKAHVATKLGLHWVGEDEKNMKVFRDSRPARIRKEVEDSLRRLRVETIDLEQIHWPDDKTPIDESARELQKLHQEGKIRALGVSNFSPEQMDIFREVAPLATIQPPLNLFERTIEKDILPYAEKHNAVVLAYGALCRGLLTGKMNRDTTFPKNDLRSNDPKFQKPNFEKYLAAVDEFEKLAEKRGKSVMAFAVRWVLDQGPVIALWGARKPGQVSGVKDVFGWSLTDEEKKAVDDILARHVPNPIDPTFMAPPARD</sequence>
<dbReference type="GO" id="GO:0016491">
    <property type="term" value="F:oxidoreductase activity"/>
    <property type="evidence" value="ECO:0007669"/>
    <property type="project" value="UniProtKB-KW"/>
</dbReference>
<dbReference type="AlphaFoldDB" id="A0A829X9N9"/>
<dbReference type="Pfam" id="PF00248">
    <property type="entry name" value="Aldo_ket_red"/>
    <property type="match status" value="1"/>
</dbReference>
<protein>
    <submittedName>
        <fullName evidence="3">Oxidoreductase</fullName>
    </submittedName>
</protein>
<evidence type="ECO:0000313" key="3">
    <source>
        <dbReference type="EMBL" id="GEM17186.1"/>
    </source>
</evidence>
<feature type="domain" description="NADP-dependent oxidoreductase" evidence="2">
    <location>
        <begin position="22"/>
        <end position="317"/>
    </location>
</feature>
<dbReference type="SUPFAM" id="SSF51430">
    <property type="entry name" value="NAD(P)-linked oxidoreductase"/>
    <property type="match status" value="1"/>
</dbReference>
<evidence type="ECO:0000256" key="1">
    <source>
        <dbReference type="ARBA" id="ARBA00023002"/>
    </source>
</evidence>
<dbReference type="InterPro" id="IPR018170">
    <property type="entry name" value="Aldo/ket_reductase_CS"/>
</dbReference>
<name>A0A829X9N9_GLUOY</name>
<dbReference type="InterPro" id="IPR036812">
    <property type="entry name" value="NAD(P)_OxRdtase_dom_sf"/>
</dbReference>
<dbReference type="GO" id="GO:0005829">
    <property type="term" value="C:cytosol"/>
    <property type="evidence" value="ECO:0007669"/>
    <property type="project" value="TreeGrafter"/>
</dbReference>
<dbReference type="Gene3D" id="3.20.20.100">
    <property type="entry name" value="NADP-dependent oxidoreductase domain"/>
    <property type="match status" value="1"/>
</dbReference>
<dbReference type="CDD" id="cd19148">
    <property type="entry name" value="AKR_AKR11B1"/>
    <property type="match status" value="1"/>
</dbReference>
<dbReference type="PROSITE" id="PS00062">
    <property type="entry name" value="ALDOKETO_REDUCTASE_2"/>
    <property type="match status" value="1"/>
</dbReference>
<dbReference type="PANTHER" id="PTHR43364:SF4">
    <property type="entry name" value="NAD(P)-LINKED OXIDOREDUCTASE SUPERFAMILY PROTEIN"/>
    <property type="match status" value="1"/>
</dbReference>
<dbReference type="Proteomes" id="UP000484858">
    <property type="component" value="Unassembled WGS sequence"/>
</dbReference>
<dbReference type="EMBL" id="BARJ01000009">
    <property type="protein sequence ID" value="GEM17186.1"/>
    <property type="molecule type" value="Genomic_DNA"/>
</dbReference>
<comment type="caution">
    <text evidence="3">The sequence shown here is derived from an EMBL/GenBank/DDBJ whole genome shotgun (WGS) entry which is preliminary data.</text>
</comment>
<evidence type="ECO:0000259" key="2">
    <source>
        <dbReference type="Pfam" id="PF00248"/>
    </source>
</evidence>
<organism evidence="3 4">
    <name type="scientific">Gluconobacter oxydans NBRC 3293</name>
    <dbReference type="NCBI Taxonomy" id="1315969"/>
    <lineage>
        <taxon>Bacteria</taxon>
        <taxon>Pseudomonadati</taxon>
        <taxon>Pseudomonadota</taxon>
        <taxon>Alphaproteobacteria</taxon>
        <taxon>Acetobacterales</taxon>
        <taxon>Acetobacteraceae</taxon>
        <taxon>Gluconobacter</taxon>
    </lineage>
</organism>
<proteinExistence type="predicted"/>
<dbReference type="PANTHER" id="PTHR43364">
    <property type="entry name" value="NADH-SPECIFIC METHYLGLYOXAL REDUCTASE-RELATED"/>
    <property type="match status" value="1"/>
</dbReference>
<dbReference type="InterPro" id="IPR050523">
    <property type="entry name" value="AKR_Detox_Biosynth"/>
</dbReference>